<protein>
    <submittedName>
        <fullName evidence="1">Uncharacterized protein</fullName>
    </submittedName>
</protein>
<name>A0AAD7A3H9_9AGAR</name>
<dbReference type="Gene3D" id="3.80.10.10">
    <property type="entry name" value="Ribonuclease Inhibitor"/>
    <property type="match status" value="1"/>
</dbReference>
<proteinExistence type="predicted"/>
<keyword evidence="2" id="KW-1185">Reference proteome</keyword>
<evidence type="ECO:0000313" key="1">
    <source>
        <dbReference type="EMBL" id="KAJ7348825.1"/>
    </source>
</evidence>
<organism evidence="1 2">
    <name type="scientific">Mycena albidolilacea</name>
    <dbReference type="NCBI Taxonomy" id="1033008"/>
    <lineage>
        <taxon>Eukaryota</taxon>
        <taxon>Fungi</taxon>
        <taxon>Dikarya</taxon>
        <taxon>Basidiomycota</taxon>
        <taxon>Agaricomycotina</taxon>
        <taxon>Agaricomycetes</taxon>
        <taxon>Agaricomycetidae</taxon>
        <taxon>Agaricales</taxon>
        <taxon>Marasmiineae</taxon>
        <taxon>Mycenaceae</taxon>
        <taxon>Mycena</taxon>
    </lineage>
</organism>
<accession>A0AAD7A3H9</accession>
<comment type="caution">
    <text evidence="1">The sequence shown here is derived from an EMBL/GenBank/DDBJ whole genome shotgun (WGS) entry which is preliminary data.</text>
</comment>
<dbReference type="Proteomes" id="UP001218218">
    <property type="component" value="Unassembled WGS sequence"/>
</dbReference>
<sequence>MSDNSLPDEIISEILSPALKVSDDVFSDTSDVSPFAKYSESTSAYLLVCKSWLRVATPLLYNTVVLRSKAQAKALSVALSGNEQLGQFIKKLRVEGGYGQPMHTILKCSPNISDLFLSLAIYSSDNTSGLCKGLSLINPTRLILRDSERGRSLENKVVSQLLDALSKSIPKWDRLCSFDCPFVYQSVRAGTVVSPLAEAKRLHTLALPSIEGLAWADTIFKRCPLKVIHIKTPVKNWDERYIPETDPVLMSLLKFERCSCRALPKVQEPAAELPLIAPSLNPSFIPMAGASAEVYDAILARILYFAMAVPSRLPLLLVSKTFHVRRAKNIIHRLGLPYHYVDVVLSERVHVSKFGSILLSNPSIGPHVRNLALDYWDWRGKEDESIFDERADTMLTMLTILSQTTGALRITGETFNDIPMSLHMAGSISWDGFTVMTRCSGHTLREFSVKIDSTAHPSPTVFADLVALRILEWKCGATFLLTDIPRDGFPNLEDLRIFSAHESFLTALSLMELDSLRRVTLSDDRVNPDAFFDAHGPKLSELSLLYPNLTTSKDKIIEVCSNLRSITIKSLPYNRVDVCPAPILASIPTEILYDRPKEEMAAWDRFFTEFQPESFPNLREMQVSCCVWPTSEREIAKSCWVRWAEILLKHNISLADKDGTKWRPRLKVK</sequence>
<gene>
    <name evidence="1" type="ORF">DFH08DRAFT_777598</name>
</gene>
<dbReference type="EMBL" id="JARIHO010000016">
    <property type="protein sequence ID" value="KAJ7348825.1"/>
    <property type="molecule type" value="Genomic_DNA"/>
</dbReference>
<dbReference type="AlphaFoldDB" id="A0AAD7A3H9"/>
<reference evidence="1" key="1">
    <citation type="submission" date="2023-03" db="EMBL/GenBank/DDBJ databases">
        <title>Massive genome expansion in bonnet fungi (Mycena s.s.) driven by repeated elements and novel gene families across ecological guilds.</title>
        <authorList>
            <consortium name="Lawrence Berkeley National Laboratory"/>
            <person name="Harder C.B."/>
            <person name="Miyauchi S."/>
            <person name="Viragh M."/>
            <person name="Kuo A."/>
            <person name="Thoen E."/>
            <person name="Andreopoulos B."/>
            <person name="Lu D."/>
            <person name="Skrede I."/>
            <person name="Drula E."/>
            <person name="Henrissat B."/>
            <person name="Morin E."/>
            <person name="Kohler A."/>
            <person name="Barry K."/>
            <person name="LaButti K."/>
            <person name="Morin E."/>
            <person name="Salamov A."/>
            <person name="Lipzen A."/>
            <person name="Mereny Z."/>
            <person name="Hegedus B."/>
            <person name="Baldrian P."/>
            <person name="Stursova M."/>
            <person name="Weitz H."/>
            <person name="Taylor A."/>
            <person name="Grigoriev I.V."/>
            <person name="Nagy L.G."/>
            <person name="Martin F."/>
            <person name="Kauserud H."/>
        </authorList>
    </citation>
    <scope>NUCLEOTIDE SEQUENCE</scope>
    <source>
        <strain evidence="1">CBHHK002</strain>
    </source>
</reference>
<dbReference type="SUPFAM" id="SSF52058">
    <property type="entry name" value="L domain-like"/>
    <property type="match status" value="1"/>
</dbReference>
<evidence type="ECO:0000313" key="2">
    <source>
        <dbReference type="Proteomes" id="UP001218218"/>
    </source>
</evidence>
<dbReference type="InterPro" id="IPR032675">
    <property type="entry name" value="LRR_dom_sf"/>
</dbReference>